<gene>
    <name evidence="1" type="ORF">HMPREF0281_00468</name>
</gene>
<evidence type="ECO:0000313" key="1">
    <source>
        <dbReference type="EMBL" id="EFG82437.1"/>
    </source>
</evidence>
<proteinExistence type="predicted"/>
<protein>
    <submittedName>
        <fullName evidence="1">Uncharacterized protein</fullName>
    </submittedName>
</protein>
<accession>A0ABP2IGF3</accession>
<keyword evidence="2" id="KW-1185">Reference proteome</keyword>
<organism evidence="1 2">
    <name type="scientific">Corynebacterium ammoniagenes DSM 20306</name>
    <dbReference type="NCBI Taxonomy" id="649754"/>
    <lineage>
        <taxon>Bacteria</taxon>
        <taxon>Bacillati</taxon>
        <taxon>Actinomycetota</taxon>
        <taxon>Actinomycetes</taxon>
        <taxon>Mycobacteriales</taxon>
        <taxon>Corynebacteriaceae</taxon>
        <taxon>Corynebacterium</taxon>
    </lineage>
</organism>
<dbReference type="EMBL" id="ADNS01000002">
    <property type="protein sequence ID" value="EFG82437.1"/>
    <property type="molecule type" value="Genomic_DNA"/>
</dbReference>
<comment type="caution">
    <text evidence="1">The sequence shown here is derived from an EMBL/GenBank/DDBJ whole genome shotgun (WGS) entry which is preliminary data.</text>
</comment>
<dbReference type="Proteomes" id="UP000006015">
    <property type="component" value="Unassembled WGS sequence"/>
</dbReference>
<reference evidence="1 2" key="1">
    <citation type="submission" date="2010-04" db="EMBL/GenBank/DDBJ databases">
        <authorList>
            <person name="Weinstock G."/>
            <person name="Sodergren E."/>
            <person name="Clifton S."/>
            <person name="Fulton L."/>
            <person name="Fulton B."/>
            <person name="Courtney L."/>
            <person name="Fronick C."/>
            <person name="Harrison M."/>
            <person name="Strong C."/>
            <person name="Farmer C."/>
            <person name="Delahaunty K."/>
            <person name="Markovic C."/>
            <person name="Hall O."/>
            <person name="Minx P."/>
            <person name="Tomlinson C."/>
            <person name="Mitreva M."/>
            <person name="Hou S."/>
            <person name="Wollam A."/>
            <person name="Pepin K.H."/>
            <person name="Johnson M."/>
            <person name="Bhonagiri V."/>
            <person name="Zhang X."/>
            <person name="Suruliraj S."/>
            <person name="Warren W."/>
            <person name="Chinwalla A."/>
            <person name="Mardis E.R."/>
            <person name="Wilson R.K."/>
        </authorList>
    </citation>
    <scope>NUCLEOTIDE SEQUENCE [LARGE SCALE GENOMIC DNA]</scope>
    <source>
        <strain evidence="1 2">DSM 20306</strain>
    </source>
</reference>
<sequence length="66" mass="6947">MAPAEVAIEAAITDAPIHEQAHEQAHAIAMVPRHDANTSGTTAIGRKARAISCATLKKSESMYHAP</sequence>
<name>A0ABP2IGF3_CORAM</name>
<evidence type="ECO:0000313" key="2">
    <source>
        <dbReference type="Proteomes" id="UP000006015"/>
    </source>
</evidence>